<protein>
    <submittedName>
        <fullName evidence="1">Uncharacterized protein</fullName>
    </submittedName>
</protein>
<reference evidence="1" key="1">
    <citation type="submission" date="2019-10" db="EMBL/GenBank/DDBJ databases">
        <authorList>
            <consortium name="DOE Joint Genome Institute"/>
            <person name="Kuo A."/>
            <person name="Miyauchi S."/>
            <person name="Kiss E."/>
            <person name="Drula E."/>
            <person name="Kohler A."/>
            <person name="Sanchez-Garcia M."/>
            <person name="Andreopoulos B."/>
            <person name="Barry K.W."/>
            <person name="Bonito G."/>
            <person name="Buee M."/>
            <person name="Carver A."/>
            <person name="Chen C."/>
            <person name="Cichocki N."/>
            <person name="Clum A."/>
            <person name="Culley D."/>
            <person name="Crous P.W."/>
            <person name="Fauchery L."/>
            <person name="Girlanda M."/>
            <person name="Hayes R."/>
            <person name="Keri Z."/>
            <person name="LaButti K."/>
            <person name="Lipzen A."/>
            <person name="Lombard V."/>
            <person name="Magnuson J."/>
            <person name="Maillard F."/>
            <person name="Morin E."/>
            <person name="Murat C."/>
            <person name="Nolan M."/>
            <person name="Ohm R."/>
            <person name="Pangilinan J."/>
            <person name="Pereira M."/>
            <person name="Perotto S."/>
            <person name="Peter M."/>
            <person name="Riley R."/>
            <person name="Sitrit Y."/>
            <person name="Stielow B."/>
            <person name="Szollosi G."/>
            <person name="Zifcakova L."/>
            <person name="Stursova M."/>
            <person name="Spatafora J.W."/>
            <person name="Tedersoo L."/>
            <person name="Vaario L.-M."/>
            <person name="Yamada A."/>
            <person name="Yan M."/>
            <person name="Wang P."/>
            <person name="Xu J."/>
            <person name="Bruns T."/>
            <person name="Baldrian P."/>
            <person name="Vilgalys R."/>
            <person name="Henrissat B."/>
            <person name="Grigoriev I.V."/>
            <person name="Hibbett D."/>
            <person name="Nagy L.G."/>
            <person name="Martin F.M."/>
        </authorList>
    </citation>
    <scope>NUCLEOTIDE SEQUENCE</scope>
    <source>
        <strain evidence="1">Prilba</strain>
    </source>
</reference>
<reference evidence="1" key="2">
    <citation type="journal article" date="2020" name="Nat. Commun.">
        <title>Large-scale genome sequencing of mycorrhizal fungi provides insights into the early evolution of symbiotic traits.</title>
        <authorList>
            <person name="Miyauchi S."/>
            <person name="Kiss E."/>
            <person name="Kuo A."/>
            <person name="Drula E."/>
            <person name="Kohler A."/>
            <person name="Sanchez-Garcia M."/>
            <person name="Morin E."/>
            <person name="Andreopoulos B."/>
            <person name="Barry K.W."/>
            <person name="Bonito G."/>
            <person name="Buee M."/>
            <person name="Carver A."/>
            <person name="Chen C."/>
            <person name="Cichocki N."/>
            <person name="Clum A."/>
            <person name="Culley D."/>
            <person name="Crous P.W."/>
            <person name="Fauchery L."/>
            <person name="Girlanda M."/>
            <person name="Hayes R.D."/>
            <person name="Keri Z."/>
            <person name="LaButti K."/>
            <person name="Lipzen A."/>
            <person name="Lombard V."/>
            <person name="Magnuson J."/>
            <person name="Maillard F."/>
            <person name="Murat C."/>
            <person name="Nolan M."/>
            <person name="Ohm R.A."/>
            <person name="Pangilinan J."/>
            <person name="Pereira M.F."/>
            <person name="Perotto S."/>
            <person name="Peter M."/>
            <person name="Pfister S."/>
            <person name="Riley R."/>
            <person name="Sitrit Y."/>
            <person name="Stielow J.B."/>
            <person name="Szollosi G."/>
            <person name="Zifcakova L."/>
            <person name="Stursova M."/>
            <person name="Spatafora J.W."/>
            <person name="Tedersoo L."/>
            <person name="Vaario L.M."/>
            <person name="Yamada A."/>
            <person name="Yan M."/>
            <person name="Wang P."/>
            <person name="Xu J."/>
            <person name="Bruns T."/>
            <person name="Baldrian P."/>
            <person name="Vilgalys R."/>
            <person name="Dunand C."/>
            <person name="Henrissat B."/>
            <person name="Grigoriev I.V."/>
            <person name="Hibbett D."/>
            <person name="Nagy L.G."/>
            <person name="Martin F.M."/>
        </authorList>
    </citation>
    <scope>NUCLEOTIDE SEQUENCE</scope>
    <source>
        <strain evidence="1">Prilba</strain>
    </source>
</reference>
<dbReference type="EMBL" id="WHVB01000028">
    <property type="protein sequence ID" value="KAF8469369.1"/>
    <property type="molecule type" value="Genomic_DNA"/>
</dbReference>
<accession>A0A9P5JYE0</accession>
<comment type="caution">
    <text evidence="1">The sequence shown here is derived from an EMBL/GenBank/DDBJ whole genome shotgun (WGS) entry which is preliminary data.</text>
</comment>
<sequence length="158" mass="17995">MWYKPEARVEKGSVVGIKGEKALNPCICLPVLLSIRKLLQLNKLDSVALQASMSTKMSTPKRASARWRRKKLDEDPQEFRAKEALQIRNYRARMKEKQLTQDCTGQEVFTLQDANTLPDDVDTWLNSVSLSPSLASSINLPHFTCLVINQQFWGFAQQ</sequence>
<evidence type="ECO:0000313" key="2">
    <source>
        <dbReference type="Proteomes" id="UP000759537"/>
    </source>
</evidence>
<dbReference type="OrthoDB" id="10531469at2759"/>
<dbReference type="AlphaFoldDB" id="A0A9P5JYE0"/>
<gene>
    <name evidence="1" type="ORF">DFH94DRAFT_685326</name>
</gene>
<dbReference type="Proteomes" id="UP000759537">
    <property type="component" value="Unassembled WGS sequence"/>
</dbReference>
<proteinExistence type="predicted"/>
<evidence type="ECO:0000313" key="1">
    <source>
        <dbReference type="EMBL" id="KAF8469369.1"/>
    </source>
</evidence>
<organism evidence="1 2">
    <name type="scientific">Russula ochroleuca</name>
    <dbReference type="NCBI Taxonomy" id="152965"/>
    <lineage>
        <taxon>Eukaryota</taxon>
        <taxon>Fungi</taxon>
        <taxon>Dikarya</taxon>
        <taxon>Basidiomycota</taxon>
        <taxon>Agaricomycotina</taxon>
        <taxon>Agaricomycetes</taxon>
        <taxon>Russulales</taxon>
        <taxon>Russulaceae</taxon>
        <taxon>Russula</taxon>
    </lineage>
</organism>
<name>A0A9P5JYE0_9AGAM</name>
<keyword evidence="2" id="KW-1185">Reference proteome</keyword>